<comment type="caution">
    <text evidence="2">The sequence shown here is derived from an EMBL/GenBank/DDBJ whole genome shotgun (WGS) entry which is preliminary data.</text>
</comment>
<dbReference type="AlphaFoldDB" id="A0A9J5ZAY0"/>
<organism evidence="2 3">
    <name type="scientific">Solanum commersonii</name>
    <name type="common">Commerson's wild potato</name>
    <name type="synonym">Commerson's nightshade</name>
    <dbReference type="NCBI Taxonomy" id="4109"/>
    <lineage>
        <taxon>Eukaryota</taxon>
        <taxon>Viridiplantae</taxon>
        <taxon>Streptophyta</taxon>
        <taxon>Embryophyta</taxon>
        <taxon>Tracheophyta</taxon>
        <taxon>Spermatophyta</taxon>
        <taxon>Magnoliopsida</taxon>
        <taxon>eudicotyledons</taxon>
        <taxon>Gunneridae</taxon>
        <taxon>Pentapetalae</taxon>
        <taxon>asterids</taxon>
        <taxon>lamiids</taxon>
        <taxon>Solanales</taxon>
        <taxon>Solanaceae</taxon>
        <taxon>Solanoideae</taxon>
        <taxon>Solaneae</taxon>
        <taxon>Solanum</taxon>
    </lineage>
</organism>
<keyword evidence="3" id="KW-1185">Reference proteome</keyword>
<keyword evidence="1" id="KW-1133">Transmembrane helix</keyword>
<evidence type="ECO:0000256" key="1">
    <source>
        <dbReference type="SAM" id="Phobius"/>
    </source>
</evidence>
<evidence type="ECO:0000313" key="3">
    <source>
        <dbReference type="Proteomes" id="UP000824120"/>
    </source>
</evidence>
<dbReference type="Proteomes" id="UP000824120">
    <property type="component" value="Chromosome 4"/>
</dbReference>
<keyword evidence="1" id="KW-0812">Transmembrane</keyword>
<keyword evidence="1" id="KW-0472">Membrane</keyword>
<gene>
    <name evidence="2" type="ORF">H5410_021298</name>
</gene>
<protein>
    <submittedName>
        <fullName evidence="2">Uncharacterized protein</fullName>
    </submittedName>
</protein>
<proteinExistence type="predicted"/>
<evidence type="ECO:0000313" key="2">
    <source>
        <dbReference type="EMBL" id="KAG5610017.1"/>
    </source>
</evidence>
<accession>A0A9J5ZAY0</accession>
<feature type="transmembrane region" description="Helical" evidence="1">
    <location>
        <begin position="54"/>
        <end position="73"/>
    </location>
</feature>
<name>A0A9J5ZAY0_SOLCO</name>
<reference evidence="2 3" key="1">
    <citation type="submission" date="2020-09" db="EMBL/GenBank/DDBJ databases">
        <title>De no assembly of potato wild relative species, Solanum commersonii.</title>
        <authorList>
            <person name="Cho K."/>
        </authorList>
    </citation>
    <scope>NUCLEOTIDE SEQUENCE [LARGE SCALE GENOMIC DNA]</scope>
    <source>
        <strain evidence="2">LZ3.2</strain>
        <tissue evidence="2">Leaf</tissue>
    </source>
</reference>
<dbReference type="EMBL" id="JACXVP010000004">
    <property type="protein sequence ID" value="KAG5610017.1"/>
    <property type="molecule type" value="Genomic_DNA"/>
</dbReference>
<sequence length="141" mass="15729">MPEHHKNISEVWSLTYCASQTSLKFEGWRPASLRAPGKPVLPIRSPPFRTCSSAMYLCFLVAINTLSTFNVLMPVELHLIMMQTQVTRISIQHAVHPVEHSKVIGEPPCIPEDSVIPFRSFALLGCCGVCLNIHFNIIEAS</sequence>